<dbReference type="Gene3D" id="1.10.10.580">
    <property type="entry name" value="Structural maintenance of chromosome 1. Chain E"/>
    <property type="match status" value="1"/>
</dbReference>
<keyword evidence="3" id="KW-0963">Cytoplasm</keyword>
<dbReference type="RefSeq" id="WP_014215365.1">
    <property type="nucleotide sequence ID" value="NC_016605.1"/>
</dbReference>
<dbReference type="InterPro" id="IPR003768">
    <property type="entry name" value="ScpA"/>
</dbReference>
<comment type="function">
    <text evidence="3">Participates in chromosomal partition during cell division. May act via the formation of a condensin-like complex containing Smc and ScpB that pull DNA away from mid-cell into both cell halves.</text>
</comment>
<sequence>MKNENNKVTLPNVKIAEFEGPLDLLLHLIRIAEMDIYDIQISLITEQYLDYLHSQKELHLDIAGEYLLMAAKLTEIKGRMLLPIEAEDVEEEPDDPRDELVDQLVEYQQYQEASAALKEFELERQELFSRPAADIPEGLPISRLAPGVKVSDLEKAFKKIVARQLTSVPVIQTIQEDDVSVADRMEMVVKQIHDVSHPLLFTTLFKNSYSKSELVTTFLAILELAKDEIITIFQTEDTNEIYINNRNDKNE</sequence>
<keyword evidence="1 3" id="KW-0159">Chromosome partition</keyword>
<dbReference type="Pfam" id="PF02616">
    <property type="entry name" value="SMC_ScpA"/>
    <property type="match status" value="1"/>
</dbReference>
<dbReference type="KEGG" id="pce:PECL_899"/>
<dbReference type="GO" id="GO:0051301">
    <property type="term" value="P:cell division"/>
    <property type="evidence" value="ECO:0007669"/>
    <property type="project" value="UniProtKB-KW"/>
</dbReference>
<comment type="subunit">
    <text evidence="3">Component of a cohesin-like complex composed of ScpA, ScpB and the Smc homodimer, in which ScpA and ScpB bind to the head domain of Smc. The presence of the three proteins is required for the association of the complex with DNA.</text>
</comment>
<dbReference type="InterPro" id="IPR023093">
    <property type="entry name" value="ScpA-like_C"/>
</dbReference>
<evidence type="ECO:0000256" key="1">
    <source>
        <dbReference type="ARBA" id="ARBA00022829"/>
    </source>
</evidence>
<proteinExistence type="inferred from homology"/>
<dbReference type="Proteomes" id="UP000005444">
    <property type="component" value="Chromosome"/>
</dbReference>
<reference evidence="4 5" key="1">
    <citation type="journal article" date="2012" name="J. Bacteriol.">
        <title>Complete Genome Sequence of the Beer Spoilage Organism Pediococcus claussenii ATCC BAA-344T.</title>
        <authorList>
            <person name="Pittet V."/>
            <person name="Abegunde T."/>
            <person name="Marfleet T."/>
            <person name="Haakensen M."/>
            <person name="Morrow K."/>
            <person name="Jayaprakash T."/>
            <person name="Schroeder K."/>
            <person name="Trost B."/>
            <person name="Byrns S."/>
            <person name="Bergsveinson J."/>
            <person name="Kusalik A."/>
            <person name="Ziola B."/>
        </authorList>
    </citation>
    <scope>NUCLEOTIDE SEQUENCE [LARGE SCALE GENOMIC DNA]</scope>
    <source>
        <strain evidence="4 5">ATCC BAA-344</strain>
    </source>
</reference>
<gene>
    <name evidence="3 4" type="primary">scpA</name>
    <name evidence="4" type="ordered locus">PECL_899</name>
</gene>
<accession>G8PD33</accession>
<dbReference type="GO" id="GO:0007059">
    <property type="term" value="P:chromosome segregation"/>
    <property type="evidence" value="ECO:0007669"/>
    <property type="project" value="UniProtKB-UniRule"/>
</dbReference>
<evidence type="ECO:0000313" key="4">
    <source>
        <dbReference type="EMBL" id="AEV95168.1"/>
    </source>
</evidence>
<evidence type="ECO:0000313" key="5">
    <source>
        <dbReference type="Proteomes" id="UP000005444"/>
    </source>
</evidence>
<organism evidence="4 5">
    <name type="scientific">Pediococcus claussenii (strain ATCC BAA-344 / DSM 14800 / JCM 18046 / KCTC 3811 / LMG 21948 / P06)</name>
    <dbReference type="NCBI Taxonomy" id="701521"/>
    <lineage>
        <taxon>Bacteria</taxon>
        <taxon>Bacillati</taxon>
        <taxon>Bacillota</taxon>
        <taxon>Bacilli</taxon>
        <taxon>Lactobacillales</taxon>
        <taxon>Lactobacillaceae</taxon>
        <taxon>Pediococcus</taxon>
    </lineage>
</organism>
<dbReference type="PATRIC" id="fig|701521.8.peg.847"/>
<protein>
    <recommendedName>
        <fullName evidence="2 3">Segregation and condensation protein A</fullName>
    </recommendedName>
</protein>
<keyword evidence="5" id="KW-1185">Reference proteome</keyword>
<dbReference type="EMBL" id="CP003137">
    <property type="protein sequence ID" value="AEV95168.1"/>
    <property type="molecule type" value="Genomic_DNA"/>
</dbReference>
<dbReference type="AlphaFoldDB" id="G8PD33"/>
<dbReference type="GO" id="GO:0006260">
    <property type="term" value="P:DNA replication"/>
    <property type="evidence" value="ECO:0007669"/>
    <property type="project" value="UniProtKB-UniRule"/>
</dbReference>
<name>G8PD33_PEDCP</name>
<evidence type="ECO:0000256" key="3">
    <source>
        <dbReference type="HAMAP-Rule" id="MF_01805"/>
    </source>
</evidence>
<dbReference type="PANTHER" id="PTHR33969:SF2">
    <property type="entry name" value="SEGREGATION AND CONDENSATION PROTEIN A"/>
    <property type="match status" value="1"/>
</dbReference>
<dbReference type="eggNOG" id="COG1354">
    <property type="taxonomic scope" value="Bacteria"/>
</dbReference>
<evidence type="ECO:0000256" key="2">
    <source>
        <dbReference type="ARBA" id="ARBA00044777"/>
    </source>
</evidence>
<dbReference type="HOGENOM" id="CLU_038686_3_1_9"/>
<dbReference type="GO" id="GO:0005737">
    <property type="term" value="C:cytoplasm"/>
    <property type="evidence" value="ECO:0007669"/>
    <property type="project" value="UniProtKB-SubCell"/>
</dbReference>
<dbReference type="PANTHER" id="PTHR33969">
    <property type="entry name" value="SEGREGATION AND CONDENSATION PROTEIN A"/>
    <property type="match status" value="1"/>
</dbReference>
<keyword evidence="3" id="KW-0131">Cell cycle</keyword>
<dbReference type="Gene3D" id="6.10.250.2410">
    <property type="match status" value="1"/>
</dbReference>
<dbReference type="HAMAP" id="MF_01805">
    <property type="entry name" value="ScpA"/>
    <property type="match status" value="1"/>
</dbReference>
<comment type="similarity">
    <text evidence="3">Belongs to the ScpA family.</text>
</comment>
<comment type="subcellular location">
    <subcellularLocation>
        <location evidence="3">Cytoplasm</location>
    </subcellularLocation>
    <text evidence="3">Associated with two foci at the outer edges of the nucleoid region in young cells, and at four foci within both cell halves in older cells.</text>
</comment>
<keyword evidence="3" id="KW-0132">Cell division</keyword>
<dbReference type="STRING" id="701521.PECL_899"/>